<accession>A0A1S8MYZ8</accession>
<dbReference type="InterPro" id="IPR051943">
    <property type="entry name" value="TRAFAC_Dynamin-like_GTPase"/>
</dbReference>
<comment type="caution">
    <text evidence="3">The sequence shown here is derived from an EMBL/GenBank/DDBJ whole genome shotgun (WGS) entry which is preliminary data.</text>
</comment>
<evidence type="ECO:0000259" key="2">
    <source>
        <dbReference type="Pfam" id="PF00350"/>
    </source>
</evidence>
<organism evidence="3 4">
    <name type="scientific">Clostridium saccharobutylicum</name>
    <dbReference type="NCBI Taxonomy" id="169679"/>
    <lineage>
        <taxon>Bacteria</taxon>
        <taxon>Bacillati</taxon>
        <taxon>Bacillota</taxon>
        <taxon>Clostridia</taxon>
        <taxon>Eubacteriales</taxon>
        <taxon>Clostridiaceae</taxon>
        <taxon>Clostridium</taxon>
    </lineage>
</organism>
<feature type="coiled-coil region" evidence="1">
    <location>
        <begin position="532"/>
        <end position="578"/>
    </location>
</feature>
<dbReference type="InterPro" id="IPR027417">
    <property type="entry name" value="P-loop_NTPase"/>
</dbReference>
<dbReference type="PANTHER" id="PTHR43681:SF1">
    <property type="entry name" value="SARCALUMENIN"/>
    <property type="match status" value="1"/>
</dbReference>
<dbReference type="SUPFAM" id="SSF52540">
    <property type="entry name" value="P-loop containing nucleoside triphosphate hydrolases"/>
    <property type="match status" value="1"/>
</dbReference>
<dbReference type="Gene3D" id="3.40.50.300">
    <property type="entry name" value="P-loop containing nucleotide triphosphate hydrolases"/>
    <property type="match status" value="1"/>
</dbReference>
<dbReference type="EMBL" id="LZYZ01000007">
    <property type="protein sequence ID" value="OOM09301.1"/>
    <property type="molecule type" value="Genomic_DNA"/>
</dbReference>
<dbReference type="Pfam" id="PF00350">
    <property type="entry name" value="Dynamin_N"/>
    <property type="match status" value="1"/>
</dbReference>
<dbReference type="Proteomes" id="UP000191154">
    <property type="component" value="Unassembled WGS sequence"/>
</dbReference>
<dbReference type="PANTHER" id="PTHR43681">
    <property type="entry name" value="TRANSMEMBRANE GTPASE FZO"/>
    <property type="match status" value="1"/>
</dbReference>
<evidence type="ECO:0000313" key="4">
    <source>
        <dbReference type="Proteomes" id="UP000191154"/>
    </source>
</evidence>
<feature type="domain" description="Dynamin N-terminal" evidence="2">
    <location>
        <begin position="44"/>
        <end position="184"/>
    </location>
</feature>
<reference evidence="3 4" key="1">
    <citation type="submission" date="2016-05" db="EMBL/GenBank/DDBJ databases">
        <title>Microbial solvent formation.</title>
        <authorList>
            <person name="Poehlein A."/>
            <person name="Montoya Solano J.D."/>
            <person name="Flitsch S."/>
            <person name="Krabben P."/>
            <person name="Duerre P."/>
            <person name="Daniel R."/>
        </authorList>
    </citation>
    <scope>NUCLEOTIDE SEQUENCE [LARGE SCALE GENOMIC DNA]</scope>
    <source>
        <strain evidence="3 4">L1-8</strain>
    </source>
</reference>
<protein>
    <submittedName>
        <fullName evidence="3">GTPase Der</fullName>
    </submittedName>
</protein>
<evidence type="ECO:0000313" key="3">
    <source>
        <dbReference type="EMBL" id="OOM09301.1"/>
    </source>
</evidence>
<proteinExistence type="predicted"/>
<dbReference type="AlphaFoldDB" id="A0A1S8MYZ8"/>
<dbReference type="RefSeq" id="WP_077866620.1">
    <property type="nucleotide sequence ID" value="NZ_LZYZ01000007.1"/>
</dbReference>
<gene>
    <name evidence="3" type="primary">der_2</name>
    <name evidence="3" type="ORF">CLOSAC_35820</name>
</gene>
<dbReference type="InterPro" id="IPR045063">
    <property type="entry name" value="Dynamin_N"/>
</dbReference>
<dbReference type="STRING" id="169679.CSACC_28000"/>
<keyword evidence="1" id="KW-0175">Coiled coil</keyword>
<evidence type="ECO:0000256" key="1">
    <source>
        <dbReference type="SAM" id="Coils"/>
    </source>
</evidence>
<name>A0A1S8MYZ8_CLOSA</name>
<sequence length="599" mass="69355">MSIFESCTNRQNRIDKVVNILGNEEIISKNLLIKDRIMNPSHYIVMIGETSSGKSALINSILNNKMLIESVKPTTGVVTEIVIDNEAEEKLLSIKKDGTIQDVDKNEFETLMVRPNDELNRLRYIGQSKGNKYTGMRLFDTPGYGSLVNYHEEVLKEFIPESDFIVYVVSYRSGLGDDDYQFLKYIGEIIGNNVEVVLAINMCPKDIAENNKRIIEIKKNVDECIHRNVETFLIESSSEKKPKSFQLWDYIYERINNPKKKEELAQNLKNYQDYILGECEIKINSKIASIEVKQDELEERTEIAHELVYKKKEIIDAIERGFTRAKVKSIKLIDKSAITIKENIENYIHDESKWSKKEETCSLMQNYYVPKLTNEETDNLLNYIEEEIISLDKTIEEMVNDTVKNLKNSIKISIPSYTEVMDGILKKHVGDAIKQATGEMFRKVDGRSYGRVNHNNSSSKNLNKLEGITKHTFSNNSNNKLNKLLKSIKAASIKGITHYLSIFTDSIFYLYDSLTWQKKINEISMKAIDNWAKDVEIAIRKYLDELRESNKEEIISLFDELGKELGEYEVEIEEENLEELIRIKKEIEFILHKCLFMSL</sequence>